<organism evidence="1 2">
    <name type="scientific">Ciona intestinalis</name>
    <name type="common">Transparent sea squirt</name>
    <name type="synonym">Ascidia intestinalis</name>
    <dbReference type="NCBI Taxonomy" id="7719"/>
    <lineage>
        <taxon>Eukaryota</taxon>
        <taxon>Metazoa</taxon>
        <taxon>Chordata</taxon>
        <taxon>Tunicata</taxon>
        <taxon>Ascidiacea</taxon>
        <taxon>Phlebobranchia</taxon>
        <taxon>Cionidae</taxon>
        <taxon>Ciona</taxon>
    </lineage>
</organism>
<reference evidence="1" key="3">
    <citation type="submission" date="2025-08" db="UniProtKB">
        <authorList>
            <consortium name="Ensembl"/>
        </authorList>
    </citation>
    <scope>IDENTIFICATION</scope>
</reference>
<dbReference type="Ensembl" id="ENSCINT00000023580.2">
    <property type="protein sequence ID" value="ENSCINP00000023334.2"/>
    <property type="gene ID" value="ENSCING00000012521.2"/>
</dbReference>
<evidence type="ECO:0000313" key="1">
    <source>
        <dbReference type="Ensembl" id="ENSCINP00000023334.2"/>
    </source>
</evidence>
<protein>
    <submittedName>
        <fullName evidence="1">Uncharacterized protein</fullName>
    </submittedName>
</protein>
<dbReference type="AlphaFoldDB" id="F7BDE5"/>
<reference evidence="1" key="2">
    <citation type="journal article" date="2008" name="Genome Biol.">
        <title>Improved genome assembly and evidence-based global gene model set for the chordate Ciona intestinalis: new insight into intron and operon populations.</title>
        <authorList>
            <person name="Satou Y."/>
            <person name="Mineta K."/>
            <person name="Ogasawara M."/>
            <person name="Sasakura Y."/>
            <person name="Shoguchi E."/>
            <person name="Ueno K."/>
            <person name="Yamada L."/>
            <person name="Matsumoto J."/>
            <person name="Wasserscheid J."/>
            <person name="Dewar K."/>
            <person name="Wiley G.B."/>
            <person name="Macmil S.L."/>
            <person name="Roe B.A."/>
            <person name="Zeller R.W."/>
            <person name="Hastings K.E."/>
            <person name="Lemaire P."/>
            <person name="Lindquist E."/>
            <person name="Endo T."/>
            <person name="Hotta K."/>
            <person name="Inaba K."/>
        </authorList>
    </citation>
    <scope>NUCLEOTIDE SEQUENCE [LARGE SCALE GENOMIC DNA]</scope>
    <source>
        <strain evidence="1">wild type</strain>
    </source>
</reference>
<accession>F7BDE5</accession>
<reference evidence="2" key="1">
    <citation type="journal article" date="2002" name="Science">
        <title>The draft genome of Ciona intestinalis: insights into chordate and vertebrate origins.</title>
        <authorList>
            <person name="Dehal P."/>
            <person name="Satou Y."/>
            <person name="Campbell R.K."/>
            <person name="Chapman J."/>
            <person name="Degnan B."/>
            <person name="De Tomaso A."/>
            <person name="Davidson B."/>
            <person name="Di Gregorio A."/>
            <person name="Gelpke M."/>
            <person name="Goodstein D.M."/>
            <person name="Harafuji N."/>
            <person name="Hastings K.E."/>
            <person name="Ho I."/>
            <person name="Hotta K."/>
            <person name="Huang W."/>
            <person name="Kawashima T."/>
            <person name="Lemaire P."/>
            <person name="Martinez D."/>
            <person name="Meinertzhagen I.A."/>
            <person name="Necula S."/>
            <person name="Nonaka M."/>
            <person name="Putnam N."/>
            <person name="Rash S."/>
            <person name="Saiga H."/>
            <person name="Satake M."/>
            <person name="Terry A."/>
            <person name="Yamada L."/>
            <person name="Wang H.G."/>
            <person name="Awazu S."/>
            <person name="Azumi K."/>
            <person name="Boore J."/>
            <person name="Branno M."/>
            <person name="Chin-Bow S."/>
            <person name="DeSantis R."/>
            <person name="Doyle S."/>
            <person name="Francino P."/>
            <person name="Keys D.N."/>
            <person name="Haga S."/>
            <person name="Hayashi H."/>
            <person name="Hino K."/>
            <person name="Imai K.S."/>
            <person name="Inaba K."/>
            <person name="Kano S."/>
            <person name="Kobayashi K."/>
            <person name="Kobayashi M."/>
            <person name="Lee B.I."/>
            <person name="Makabe K.W."/>
            <person name="Manohar C."/>
            <person name="Matassi G."/>
            <person name="Medina M."/>
            <person name="Mochizuki Y."/>
            <person name="Mount S."/>
            <person name="Morishita T."/>
            <person name="Miura S."/>
            <person name="Nakayama A."/>
            <person name="Nishizaka S."/>
            <person name="Nomoto H."/>
            <person name="Ohta F."/>
            <person name="Oishi K."/>
            <person name="Rigoutsos I."/>
            <person name="Sano M."/>
            <person name="Sasaki A."/>
            <person name="Sasakura Y."/>
            <person name="Shoguchi E."/>
            <person name="Shin-i T."/>
            <person name="Spagnuolo A."/>
            <person name="Stainier D."/>
            <person name="Suzuki M.M."/>
            <person name="Tassy O."/>
            <person name="Takatori N."/>
            <person name="Tokuoka M."/>
            <person name="Yagi K."/>
            <person name="Yoshizaki F."/>
            <person name="Wada S."/>
            <person name="Zhang C."/>
            <person name="Hyatt P.D."/>
            <person name="Larimer F."/>
            <person name="Detter C."/>
            <person name="Doggett N."/>
            <person name="Glavina T."/>
            <person name="Hawkins T."/>
            <person name="Richardson P."/>
            <person name="Lucas S."/>
            <person name="Kohara Y."/>
            <person name="Levine M."/>
            <person name="Satoh N."/>
            <person name="Rokhsar D.S."/>
        </authorList>
    </citation>
    <scope>NUCLEOTIDE SEQUENCE [LARGE SCALE GENOMIC DNA]</scope>
</reference>
<keyword evidence="2" id="KW-1185">Reference proteome</keyword>
<evidence type="ECO:0000313" key="2">
    <source>
        <dbReference type="Proteomes" id="UP000008144"/>
    </source>
</evidence>
<sequence length="116" mass="13790">MVHKNVQAFVWTSQTFSIKKRIFKSGLVKLFRKVFIFDIFNNSTIQWSFSYFKCCAEFTCIYFLQCCHTIPVTPIYNKNSFTNRWNDGFQMSLVKFNLISAVNHLHNGSELILYFF</sequence>
<reference evidence="1" key="4">
    <citation type="submission" date="2025-09" db="UniProtKB">
        <authorList>
            <consortium name="Ensembl"/>
        </authorList>
    </citation>
    <scope>IDENTIFICATION</scope>
</reference>
<name>F7BDE5_CIOIN</name>
<dbReference type="EMBL" id="EAAA01001801">
    <property type="status" value="NOT_ANNOTATED_CDS"/>
    <property type="molecule type" value="Genomic_DNA"/>
</dbReference>
<dbReference type="HOGENOM" id="CLU_2102354_0_0_1"/>
<proteinExistence type="predicted"/>
<dbReference type="InParanoid" id="F7BDE5"/>
<dbReference type="Proteomes" id="UP000008144">
    <property type="component" value="Chromosome 3"/>
</dbReference>